<dbReference type="PANTHER" id="PTHR21681:SF0">
    <property type="entry name" value="EUKARYOTIC TRANSLATION INITIATION FACTOR 3 SUBUNIT J"/>
    <property type="match status" value="1"/>
</dbReference>
<dbReference type="InterPro" id="IPR023194">
    <property type="entry name" value="eIF3-like_dom_sf"/>
</dbReference>
<dbReference type="Proteomes" id="UP000078046">
    <property type="component" value="Unassembled WGS sequence"/>
</dbReference>
<reference evidence="5 6" key="1">
    <citation type="submission" date="2016-04" db="EMBL/GenBank/DDBJ databases">
        <title>The genome of Intoshia linei affirms orthonectids as highly simplified spiralians.</title>
        <authorList>
            <person name="Mikhailov K.V."/>
            <person name="Slusarev G.S."/>
            <person name="Nikitin M.A."/>
            <person name="Logacheva M.D."/>
            <person name="Penin A."/>
            <person name="Aleoshin V."/>
            <person name="Panchin Y.V."/>
        </authorList>
    </citation>
    <scope>NUCLEOTIDE SEQUENCE [LARGE SCALE GENOMIC DNA]</scope>
    <source>
        <strain evidence="5">Intl2013</strain>
        <tissue evidence="5">Whole animal</tissue>
    </source>
</reference>
<evidence type="ECO:0000256" key="1">
    <source>
        <dbReference type="ARBA" id="ARBA00022490"/>
    </source>
</evidence>
<keyword evidence="2" id="KW-0396">Initiation factor</keyword>
<dbReference type="GO" id="GO:0005852">
    <property type="term" value="C:eukaryotic translation initiation factor 3 complex"/>
    <property type="evidence" value="ECO:0007669"/>
    <property type="project" value="InterPro"/>
</dbReference>
<evidence type="ECO:0000256" key="2">
    <source>
        <dbReference type="ARBA" id="ARBA00022540"/>
    </source>
</evidence>
<protein>
    <submittedName>
        <fullName evidence="5">Uncharacterized protein</fullName>
    </submittedName>
</protein>
<dbReference type="EMBL" id="LWCA01000420">
    <property type="protein sequence ID" value="OAF68590.1"/>
    <property type="molecule type" value="Genomic_DNA"/>
</dbReference>
<organism evidence="5 6">
    <name type="scientific">Intoshia linei</name>
    <dbReference type="NCBI Taxonomy" id="1819745"/>
    <lineage>
        <taxon>Eukaryota</taxon>
        <taxon>Metazoa</taxon>
        <taxon>Spiralia</taxon>
        <taxon>Lophotrochozoa</taxon>
        <taxon>Mesozoa</taxon>
        <taxon>Orthonectida</taxon>
        <taxon>Rhopaluridae</taxon>
        <taxon>Intoshia</taxon>
    </lineage>
</organism>
<keyword evidence="1" id="KW-0963">Cytoplasm</keyword>
<evidence type="ECO:0000313" key="5">
    <source>
        <dbReference type="EMBL" id="OAF68590.1"/>
    </source>
</evidence>
<evidence type="ECO:0000256" key="3">
    <source>
        <dbReference type="ARBA" id="ARBA00022917"/>
    </source>
</evidence>
<evidence type="ECO:0000256" key="4">
    <source>
        <dbReference type="SAM" id="MobiDB-lite"/>
    </source>
</evidence>
<dbReference type="InterPro" id="IPR013906">
    <property type="entry name" value="eIF3j"/>
</dbReference>
<name>A0A177B361_9BILA</name>
<evidence type="ECO:0000313" key="6">
    <source>
        <dbReference type="Proteomes" id="UP000078046"/>
    </source>
</evidence>
<dbReference type="PANTHER" id="PTHR21681">
    <property type="entry name" value="EUKARYOTIC TRANSLATION INITIATION FACTOR 3 SUBUNIT J"/>
    <property type="match status" value="1"/>
</dbReference>
<dbReference type="Gene3D" id="1.10.246.60">
    <property type="entry name" value="Eukaryotic translation initiation factor 3 like domains"/>
    <property type="match status" value="1"/>
</dbReference>
<accession>A0A177B361</accession>
<gene>
    <name evidence="5" type="ORF">A3Q56_03687</name>
</gene>
<proteinExistence type="predicted"/>
<keyword evidence="3" id="KW-0648">Protein biosynthesis</keyword>
<sequence length="195" mass="22539">MDDWNEQIALNNSSDEEDGNVKDNWFDDSADEIEAVPIKTPVIVNPSFATIKQKKMDQLKNETLSKLQKIKSCQQIRDEVEENELKLSKELFNMDINQDSINKLENINKFSQSISKQISKFSGSVFYFELLNEILISTTVHASKEDVTKLTSSLNVVANSKIKVNKTKKRKEKKKIKPKNDIHDDMVYDEYDDFI</sequence>
<feature type="region of interest" description="Disordered" evidence="4">
    <location>
        <begin position="1"/>
        <end position="25"/>
    </location>
</feature>
<dbReference type="Pfam" id="PF08597">
    <property type="entry name" value="eIF3_subunit"/>
    <property type="match status" value="1"/>
</dbReference>
<comment type="caution">
    <text evidence="5">The sequence shown here is derived from an EMBL/GenBank/DDBJ whole genome shotgun (WGS) entry which is preliminary data.</text>
</comment>
<dbReference type="GO" id="GO:0003743">
    <property type="term" value="F:translation initiation factor activity"/>
    <property type="evidence" value="ECO:0007669"/>
    <property type="project" value="UniProtKB-KW"/>
</dbReference>
<keyword evidence="6" id="KW-1185">Reference proteome</keyword>
<dbReference type="AlphaFoldDB" id="A0A177B361"/>